<comment type="similarity">
    <text evidence="1 7">Belongs to the Lgt family.</text>
</comment>
<proteinExistence type="inferred from homology"/>
<dbReference type="PANTHER" id="PTHR30589:SF0">
    <property type="entry name" value="PHOSPHATIDYLGLYCEROL--PROLIPOPROTEIN DIACYLGLYCERYL TRANSFERASE"/>
    <property type="match status" value="1"/>
</dbReference>
<dbReference type="InterPro" id="IPR001640">
    <property type="entry name" value="Lgt"/>
</dbReference>
<comment type="caution">
    <text evidence="9">The sequence shown here is derived from an EMBL/GenBank/DDBJ whole genome shotgun (WGS) entry which is preliminary data.</text>
</comment>
<evidence type="ECO:0000313" key="10">
    <source>
        <dbReference type="Proteomes" id="UP000252770"/>
    </source>
</evidence>
<reference evidence="9 10" key="1">
    <citation type="submission" date="2018-07" db="EMBL/GenBank/DDBJ databases">
        <title>Desertimonas flava gen. nov. sp. nov.</title>
        <authorList>
            <person name="Liu S."/>
        </authorList>
    </citation>
    <scope>NUCLEOTIDE SEQUENCE [LARGE SCALE GENOMIC DNA]</scope>
    <source>
        <strain evidence="9 10">16Sb5-5</strain>
    </source>
</reference>
<evidence type="ECO:0000256" key="8">
    <source>
        <dbReference type="SAM" id="MobiDB-lite"/>
    </source>
</evidence>
<evidence type="ECO:0000256" key="2">
    <source>
        <dbReference type="ARBA" id="ARBA00022475"/>
    </source>
</evidence>
<gene>
    <name evidence="7" type="primary">lgt</name>
    <name evidence="9" type="ORF">DT076_01180</name>
</gene>
<dbReference type="GO" id="GO:0005886">
    <property type="term" value="C:plasma membrane"/>
    <property type="evidence" value="ECO:0007669"/>
    <property type="project" value="UniProtKB-SubCell"/>
</dbReference>
<dbReference type="GO" id="GO:0042158">
    <property type="term" value="P:lipoprotein biosynthetic process"/>
    <property type="evidence" value="ECO:0007669"/>
    <property type="project" value="UniProtKB-UniRule"/>
</dbReference>
<accession>A0A367Z1G7</accession>
<dbReference type="EC" id="2.5.1.145" evidence="7"/>
<evidence type="ECO:0000256" key="3">
    <source>
        <dbReference type="ARBA" id="ARBA00022679"/>
    </source>
</evidence>
<protein>
    <recommendedName>
        <fullName evidence="7">Phosphatidylglycerol--prolipoprotein diacylglyceryl transferase</fullName>
        <ecNumber evidence="7">2.5.1.145</ecNumber>
    </recommendedName>
</protein>
<comment type="catalytic activity">
    <reaction evidence="7">
        <text>L-cysteinyl-[prolipoprotein] + a 1,2-diacyl-sn-glycero-3-phospho-(1'-sn-glycerol) = an S-1,2-diacyl-sn-glyceryl-L-cysteinyl-[prolipoprotein] + sn-glycerol 1-phosphate + H(+)</text>
        <dbReference type="Rhea" id="RHEA:56712"/>
        <dbReference type="Rhea" id="RHEA-COMP:14679"/>
        <dbReference type="Rhea" id="RHEA-COMP:14680"/>
        <dbReference type="ChEBI" id="CHEBI:15378"/>
        <dbReference type="ChEBI" id="CHEBI:29950"/>
        <dbReference type="ChEBI" id="CHEBI:57685"/>
        <dbReference type="ChEBI" id="CHEBI:64716"/>
        <dbReference type="ChEBI" id="CHEBI:140658"/>
        <dbReference type="EC" id="2.5.1.145"/>
    </reaction>
</comment>
<feature type="compositionally biased region" description="Basic and acidic residues" evidence="8">
    <location>
        <begin position="324"/>
        <end position="334"/>
    </location>
</feature>
<feature type="transmembrane region" description="Helical" evidence="7">
    <location>
        <begin position="211"/>
        <end position="230"/>
    </location>
</feature>
<name>A0A367Z1G7_9ACTN</name>
<dbReference type="PROSITE" id="PS01311">
    <property type="entry name" value="LGT"/>
    <property type="match status" value="1"/>
</dbReference>
<keyword evidence="4 7" id="KW-0812">Transmembrane</keyword>
<feature type="transmembrane region" description="Helical" evidence="7">
    <location>
        <begin position="122"/>
        <end position="140"/>
    </location>
</feature>
<keyword evidence="6 7" id="KW-0472">Membrane</keyword>
<feature type="transmembrane region" description="Helical" evidence="7">
    <location>
        <begin position="20"/>
        <end position="39"/>
    </location>
</feature>
<dbReference type="GO" id="GO:0008961">
    <property type="term" value="F:phosphatidylglycerol-prolipoprotein diacylglyceryl transferase activity"/>
    <property type="evidence" value="ECO:0007669"/>
    <property type="project" value="UniProtKB-UniRule"/>
</dbReference>
<feature type="transmembrane region" description="Helical" evidence="7">
    <location>
        <begin position="51"/>
        <end position="71"/>
    </location>
</feature>
<keyword evidence="5 7" id="KW-1133">Transmembrane helix</keyword>
<evidence type="ECO:0000256" key="4">
    <source>
        <dbReference type="ARBA" id="ARBA00022692"/>
    </source>
</evidence>
<feature type="region of interest" description="Disordered" evidence="8">
    <location>
        <begin position="270"/>
        <end position="334"/>
    </location>
</feature>
<dbReference type="Proteomes" id="UP000252770">
    <property type="component" value="Unassembled WGS sequence"/>
</dbReference>
<evidence type="ECO:0000313" key="9">
    <source>
        <dbReference type="EMBL" id="RCK71112.1"/>
    </source>
</evidence>
<keyword evidence="10" id="KW-1185">Reference proteome</keyword>
<dbReference type="UniPathway" id="UPA00664"/>
<feature type="compositionally biased region" description="Basic and acidic residues" evidence="8">
    <location>
        <begin position="288"/>
        <end position="297"/>
    </location>
</feature>
<comment type="subcellular location">
    <subcellularLocation>
        <location evidence="7">Cell membrane</location>
        <topology evidence="7">Multi-pass membrane protein</topology>
    </subcellularLocation>
</comment>
<dbReference type="EMBL" id="QOUI01000001">
    <property type="protein sequence ID" value="RCK71112.1"/>
    <property type="molecule type" value="Genomic_DNA"/>
</dbReference>
<evidence type="ECO:0000256" key="6">
    <source>
        <dbReference type="ARBA" id="ARBA00023136"/>
    </source>
</evidence>
<feature type="transmembrane region" description="Helical" evidence="7">
    <location>
        <begin position="242"/>
        <end position="261"/>
    </location>
</feature>
<dbReference type="HAMAP" id="MF_01147">
    <property type="entry name" value="Lgt"/>
    <property type="match status" value="1"/>
</dbReference>
<dbReference type="NCBIfam" id="TIGR00544">
    <property type="entry name" value="lgt"/>
    <property type="match status" value="1"/>
</dbReference>
<dbReference type="RefSeq" id="WP_114124815.1">
    <property type="nucleotide sequence ID" value="NZ_QOUI01000001.1"/>
</dbReference>
<keyword evidence="2 7" id="KW-1003">Cell membrane</keyword>
<feature type="compositionally biased region" description="Acidic residues" evidence="8">
    <location>
        <begin position="314"/>
        <end position="323"/>
    </location>
</feature>
<feature type="transmembrane region" description="Helical" evidence="7">
    <location>
        <begin position="182"/>
        <end position="199"/>
    </location>
</feature>
<evidence type="ECO:0000256" key="5">
    <source>
        <dbReference type="ARBA" id="ARBA00022989"/>
    </source>
</evidence>
<feature type="transmembrane region" description="Helical" evidence="7">
    <location>
        <begin position="91"/>
        <end position="115"/>
    </location>
</feature>
<organism evidence="9 10">
    <name type="scientific">Desertihabitans brevis</name>
    <dbReference type="NCBI Taxonomy" id="2268447"/>
    <lineage>
        <taxon>Bacteria</taxon>
        <taxon>Bacillati</taxon>
        <taxon>Actinomycetota</taxon>
        <taxon>Actinomycetes</taxon>
        <taxon>Propionibacteriales</taxon>
        <taxon>Propionibacteriaceae</taxon>
        <taxon>Desertihabitans</taxon>
    </lineage>
</organism>
<dbReference type="PANTHER" id="PTHR30589">
    <property type="entry name" value="PROLIPOPROTEIN DIACYLGLYCERYL TRANSFERASE"/>
    <property type="match status" value="1"/>
</dbReference>
<dbReference type="Pfam" id="PF01790">
    <property type="entry name" value="LGT"/>
    <property type="match status" value="1"/>
</dbReference>
<keyword evidence="9" id="KW-0449">Lipoprotein</keyword>
<sequence length="334" mass="36613">MSPLFIPSPPTGVWEVFGFPVRAYALFILLGIVVAWVVGSRRWRARGGDPETLETVVLVAVPMGIVGARIYHVITDAQLYFGPGRDPVRALYIWEGGLGIYGAVALGAVGVWLVARRRGASFLAIADALAPGVVLAQAIGRLGNYFNQELFGRPTTLPWALQIDPEHRPAGYEEFATFHPTFLYELLWNVGVFLVLVWAGKRFALGRGKTFALYVTLYSLGRFFVEAVRIDPANEFGGIRLNNFTSLAIMLAALAWFVWLLRRRPGLEESVEPGREAREAEDDEAAEPAERVEEPRPRRSAGTADAGGGAPPEEQPDAAGSDEEGPRRTQRPEA</sequence>
<comment type="function">
    <text evidence="7">Catalyzes the transfer of the diacylglyceryl group from phosphatidylglycerol to the sulfhydryl group of the N-terminal cysteine of a prolipoprotein, the first step in the formation of mature lipoproteins.</text>
</comment>
<evidence type="ECO:0000256" key="7">
    <source>
        <dbReference type="HAMAP-Rule" id="MF_01147"/>
    </source>
</evidence>
<keyword evidence="3 7" id="KW-0808">Transferase</keyword>
<dbReference type="AlphaFoldDB" id="A0A367Z1G7"/>
<comment type="pathway">
    <text evidence="7">Protein modification; lipoprotein biosynthesis (diacylglyceryl transfer).</text>
</comment>
<evidence type="ECO:0000256" key="1">
    <source>
        <dbReference type="ARBA" id="ARBA00007150"/>
    </source>
</evidence>
<feature type="binding site" evidence="7">
    <location>
        <position position="141"/>
    </location>
    <ligand>
        <name>a 1,2-diacyl-sn-glycero-3-phospho-(1'-sn-glycerol)</name>
        <dbReference type="ChEBI" id="CHEBI:64716"/>
    </ligand>
</feature>